<protein>
    <submittedName>
        <fullName evidence="2">Transposase</fullName>
    </submittedName>
</protein>
<accession>A0AC34QXV3</accession>
<dbReference type="WBParaSite" id="JU765_v2.g20310.t2">
    <property type="protein sequence ID" value="JU765_v2.g20310.t2"/>
    <property type="gene ID" value="JU765_v2.g20310"/>
</dbReference>
<evidence type="ECO:0000313" key="2">
    <source>
        <dbReference type="WBParaSite" id="JU765_v2.g20310.t2"/>
    </source>
</evidence>
<proteinExistence type="predicted"/>
<name>A0AC34QXV3_9BILA</name>
<reference evidence="2" key="1">
    <citation type="submission" date="2022-11" db="UniProtKB">
        <authorList>
            <consortium name="WormBaseParasite"/>
        </authorList>
    </citation>
    <scope>IDENTIFICATION</scope>
</reference>
<organism evidence="1 2">
    <name type="scientific">Panagrolaimus sp. JU765</name>
    <dbReference type="NCBI Taxonomy" id="591449"/>
    <lineage>
        <taxon>Eukaryota</taxon>
        <taxon>Metazoa</taxon>
        <taxon>Ecdysozoa</taxon>
        <taxon>Nematoda</taxon>
        <taxon>Chromadorea</taxon>
        <taxon>Rhabditida</taxon>
        <taxon>Tylenchina</taxon>
        <taxon>Panagrolaimomorpha</taxon>
        <taxon>Panagrolaimoidea</taxon>
        <taxon>Panagrolaimidae</taxon>
        <taxon>Panagrolaimus</taxon>
    </lineage>
</organism>
<evidence type="ECO:0000313" key="1">
    <source>
        <dbReference type="Proteomes" id="UP000887576"/>
    </source>
</evidence>
<sequence>MLQYSKSFRTIRTRTESLYDRARRKLTSSFRGDKTNCLESERKSSRNVDQFLITEDFHAEGQADCISVFRGERVELLDNFSSTDQDVIAVNVIDEETNLPSQRRGNVPMKILFAIDAALKF</sequence>
<dbReference type="Proteomes" id="UP000887576">
    <property type="component" value="Unplaced"/>
</dbReference>